<sequence length="64" mass="7338">MHAIKWLALVPLIGIIVGVVFFNQVTPFILGMPFLLFWLVMWTILSSLIMGIVFKFDPDSKEDK</sequence>
<feature type="transmembrane region" description="Helical" evidence="1">
    <location>
        <begin position="7"/>
        <end position="29"/>
    </location>
</feature>
<dbReference type="PATRIC" id="fig|1441095.3.peg.3890"/>
<dbReference type="InterPro" id="IPR021741">
    <property type="entry name" value="DUF3311"/>
</dbReference>
<keyword evidence="3" id="KW-1185">Reference proteome</keyword>
<dbReference type="OrthoDB" id="3628949at2"/>
<feature type="transmembrane region" description="Helical" evidence="1">
    <location>
        <begin position="35"/>
        <end position="54"/>
    </location>
</feature>
<evidence type="ECO:0000313" key="3">
    <source>
        <dbReference type="Proteomes" id="UP000067625"/>
    </source>
</evidence>
<evidence type="ECO:0000313" key="2">
    <source>
        <dbReference type="EMBL" id="ALC83165.1"/>
    </source>
</evidence>
<evidence type="ECO:0000256" key="1">
    <source>
        <dbReference type="SAM" id="Phobius"/>
    </source>
</evidence>
<dbReference type="PANTHER" id="PTHR40034:SF1">
    <property type="entry name" value="BSL5891 PROTEIN"/>
    <property type="match status" value="1"/>
</dbReference>
<keyword evidence="1" id="KW-0472">Membrane</keyword>
<dbReference type="RefSeq" id="WP_053605001.1">
    <property type="nucleotide sequence ID" value="NZ_CP012600.1"/>
</dbReference>
<keyword evidence="1" id="KW-0812">Transmembrane</keyword>
<dbReference type="EMBL" id="CP012600">
    <property type="protein sequence ID" value="ALC83165.1"/>
    <property type="molecule type" value="Genomic_DNA"/>
</dbReference>
<protein>
    <submittedName>
        <fullName evidence="2">Permease</fullName>
    </submittedName>
</protein>
<dbReference type="Proteomes" id="UP000067625">
    <property type="component" value="Chromosome"/>
</dbReference>
<reference evidence="2 3" key="2">
    <citation type="journal article" date="2016" name="Int. J. Syst. Evol. Microbiol.">
        <title>Bacillus gobiensis sp. nov., isolated from a soil sample.</title>
        <authorList>
            <person name="Liu B."/>
            <person name="Liu G.H."/>
            <person name="Cetin S."/>
            <person name="Schumann P."/>
            <person name="Pan Z.Z."/>
            <person name="Chen Q.Q."/>
        </authorList>
    </citation>
    <scope>NUCLEOTIDE SEQUENCE [LARGE SCALE GENOMIC DNA]</scope>
    <source>
        <strain evidence="2 3">FJAT-4402</strain>
    </source>
</reference>
<name>A0A0M4GBM5_9BACI</name>
<dbReference type="STRING" id="1441095.AM592_17525"/>
<reference evidence="3" key="1">
    <citation type="submission" date="2015-08" db="EMBL/GenBank/DDBJ databases">
        <title>Genome sequencing project for genomic taxonomy and phylogenomics of Bacillus-like bacteria.</title>
        <authorList>
            <person name="Liu B."/>
            <person name="Wang J."/>
            <person name="Zhu Y."/>
            <person name="Liu G."/>
            <person name="Chen Q."/>
            <person name="Chen Z."/>
            <person name="Lan J."/>
            <person name="Che J."/>
            <person name="Ge C."/>
            <person name="Shi H."/>
            <person name="Pan Z."/>
            <person name="Liu X."/>
        </authorList>
    </citation>
    <scope>NUCLEOTIDE SEQUENCE [LARGE SCALE GENOMIC DNA]</scope>
    <source>
        <strain evidence="3">FJAT-4402</strain>
    </source>
</reference>
<gene>
    <name evidence="2" type="ORF">AM592_17525</name>
</gene>
<proteinExistence type="predicted"/>
<dbReference type="PANTHER" id="PTHR40034">
    <property type="entry name" value="BSL5891 PROTEIN"/>
    <property type="match status" value="1"/>
</dbReference>
<keyword evidence="1" id="KW-1133">Transmembrane helix</keyword>
<dbReference type="AlphaFoldDB" id="A0A0M4GBM5"/>
<organism evidence="2 3">
    <name type="scientific">Bacillus gobiensis</name>
    <dbReference type="NCBI Taxonomy" id="1441095"/>
    <lineage>
        <taxon>Bacteria</taxon>
        <taxon>Bacillati</taxon>
        <taxon>Bacillota</taxon>
        <taxon>Bacilli</taxon>
        <taxon>Bacillales</taxon>
        <taxon>Bacillaceae</taxon>
        <taxon>Bacillus</taxon>
    </lineage>
</organism>
<dbReference type="Pfam" id="PF11755">
    <property type="entry name" value="DUF3311"/>
    <property type="match status" value="1"/>
</dbReference>
<accession>A0A0M4GBM5</accession>